<evidence type="ECO:0000256" key="2">
    <source>
        <dbReference type="ARBA" id="ARBA00022729"/>
    </source>
</evidence>
<name>A0A0X8JJS8_9BACT</name>
<gene>
    <name evidence="5" type="ORF">AXF13_07630</name>
</gene>
<dbReference type="PANTHER" id="PTHR30483:SF6">
    <property type="entry name" value="PERIPLASMIC BINDING PROTEIN OF ABC TRANSPORTER FOR NATURAL AMINO ACIDS"/>
    <property type="match status" value="1"/>
</dbReference>
<dbReference type="AlphaFoldDB" id="A0A0X8JJS8"/>
<dbReference type="CDD" id="cd06347">
    <property type="entry name" value="PBP1_ABC_LivK_ligand_binding-like"/>
    <property type="match status" value="1"/>
</dbReference>
<reference evidence="6" key="1">
    <citation type="submission" date="2016-02" db="EMBL/GenBank/DDBJ databases">
        <authorList>
            <person name="Holder M.E."/>
            <person name="Ajami N.J."/>
            <person name="Petrosino J.F."/>
        </authorList>
    </citation>
    <scope>NUCLEOTIDE SEQUENCE [LARGE SCALE GENOMIC DNA]</scope>
    <source>
        <strain evidence="6">CCUG 45958</strain>
    </source>
</reference>
<dbReference type="STRING" id="44742.AXF13_07630"/>
<comment type="similarity">
    <text evidence="1">Belongs to the leucine-binding protein family.</text>
</comment>
<dbReference type="Proteomes" id="UP000069241">
    <property type="component" value="Chromosome"/>
</dbReference>
<dbReference type="InterPro" id="IPR051010">
    <property type="entry name" value="BCAA_transport"/>
</dbReference>
<dbReference type="InterPro" id="IPR028081">
    <property type="entry name" value="Leu-bd"/>
</dbReference>
<accession>A0A0X8JJS8</accession>
<evidence type="ECO:0000313" key="6">
    <source>
        <dbReference type="Proteomes" id="UP000069241"/>
    </source>
</evidence>
<evidence type="ECO:0000256" key="3">
    <source>
        <dbReference type="SAM" id="SignalP"/>
    </source>
</evidence>
<dbReference type="InterPro" id="IPR028082">
    <property type="entry name" value="Peripla_BP_I"/>
</dbReference>
<protein>
    <submittedName>
        <fullName evidence="5">Branched-chain amino acid ABC transporter substrate-binding protein</fullName>
    </submittedName>
</protein>
<dbReference type="RefSeq" id="WP_062252290.1">
    <property type="nucleotide sequence ID" value="NZ_CP014229.1"/>
</dbReference>
<feature type="signal peptide" evidence="3">
    <location>
        <begin position="1"/>
        <end position="26"/>
    </location>
</feature>
<organism evidence="5 6">
    <name type="scientific">Desulfovibrio fairfieldensis</name>
    <dbReference type="NCBI Taxonomy" id="44742"/>
    <lineage>
        <taxon>Bacteria</taxon>
        <taxon>Pseudomonadati</taxon>
        <taxon>Thermodesulfobacteriota</taxon>
        <taxon>Desulfovibrionia</taxon>
        <taxon>Desulfovibrionales</taxon>
        <taxon>Desulfovibrionaceae</taxon>
        <taxon>Desulfovibrio</taxon>
    </lineage>
</organism>
<dbReference type="Gene3D" id="3.40.50.2300">
    <property type="match status" value="2"/>
</dbReference>
<dbReference type="Pfam" id="PF13458">
    <property type="entry name" value="Peripla_BP_6"/>
    <property type="match status" value="1"/>
</dbReference>
<sequence>MKLGKHLAVLAALTLSLGFGAQAPSAADKDPIKIGVYLPLTGQNAFGGQLELEGVRLAQKEMPTVLDRPVELVVVDNKSDKVEAANAVKRLVERDKVVALIGTYGSSLAMAGAEVAEKAKVPGVGTSCTNPLVTQGKKYYFRACFIDPYQGAAAATYAYENLGLKKAAVLMDMTNDYAVGLSSFFTRSFKKLGGEVVANLKYSSGDQDFTAQLTELIAKKPDIVFMPAYFAEGAIIMKQARELGATFRLMGADAMDNPDTVKLGGKAAEGFLHTTFPYDSKMTNMSPEAKRFTEAWKKAYPDKETNVNGALGYNCYFLIVDAIKRANSADPQAIAKALAETKDLPTALGKLSINKTHDAEMPVGIIEYKNGQRVYVGEVTPK</sequence>
<dbReference type="PANTHER" id="PTHR30483">
    <property type="entry name" value="LEUCINE-SPECIFIC-BINDING PROTEIN"/>
    <property type="match status" value="1"/>
</dbReference>
<evidence type="ECO:0000256" key="1">
    <source>
        <dbReference type="ARBA" id="ARBA00010062"/>
    </source>
</evidence>
<keyword evidence="6" id="KW-1185">Reference proteome</keyword>
<dbReference type="EMBL" id="CP014229">
    <property type="protein sequence ID" value="AMD89996.1"/>
    <property type="molecule type" value="Genomic_DNA"/>
</dbReference>
<evidence type="ECO:0000313" key="5">
    <source>
        <dbReference type="EMBL" id="AMD89996.1"/>
    </source>
</evidence>
<keyword evidence="2 3" id="KW-0732">Signal</keyword>
<feature type="chain" id="PRO_5007067455" evidence="3">
    <location>
        <begin position="27"/>
        <end position="382"/>
    </location>
</feature>
<proteinExistence type="inferred from homology"/>
<evidence type="ECO:0000259" key="4">
    <source>
        <dbReference type="Pfam" id="PF13458"/>
    </source>
</evidence>
<feature type="domain" description="Leucine-binding protein" evidence="4">
    <location>
        <begin position="31"/>
        <end position="371"/>
    </location>
</feature>
<dbReference type="SUPFAM" id="SSF53822">
    <property type="entry name" value="Periplasmic binding protein-like I"/>
    <property type="match status" value="1"/>
</dbReference>
<dbReference type="KEGG" id="dfi:AXF13_07630"/>